<dbReference type="RefSeq" id="XP_004445865.1">
    <property type="nucleotide sequence ID" value="XM_004445808.1"/>
</dbReference>
<gene>
    <name evidence="1" type="ORF">CIMG_12821</name>
</gene>
<keyword evidence="2" id="KW-1185">Reference proteome</keyword>
<proteinExistence type="predicted"/>
<reference evidence="2" key="2">
    <citation type="journal article" date="2010" name="Genome Res.">
        <title>Population genomic sequencing of Coccidioides fungi reveals recent hybridization and transposon control.</title>
        <authorList>
            <person name="Neafsey D.E."/>
            <person name="Barker B.M."/>
            <person name="Sharpton T.J."/>
            <person name="Stajich J.E."/>
            <person name="Park D.J."/>
            <person name="Whiston E."/>
            <person name="Hung C.-Y."/>
            <person name="McMahan C."/>
            <person name="White J."/>
            <person name="Sykes S."/>
            <person name="Heiman D."/>
            <person name="Young S."/>
            <person name="Zeng Q."/>
            <person name="Abouelleil A."/>
            <person name="Aftuck L."/>
            <person name="Bessette D."/>
            <person name="Brown A."/>
            <person name="FitzGerald M."/>
            <person name="Lui A."/>
            <person name="Macdonald J.P."/>
            <person name="Priest M."/>
            <person name="Orbach M.J."/>
            <person name="Galgiani J.N."/>
            <person name="Kirkland T.N."/>
            <person name="Cole G.T."/>
            <person name="Birren B.W."/>
            <person name="Henn M.R."/>
            <person name="Taylor J.W."/>
            <person name="Rounsley S.D."/>
        </authorList>
    </citation>
    <scope>GENOME REANNOTATION</scope>
    <source>
        <strain evidence="2">RS</strain>
    </source>
</reference>
<evidence type="ECO:0000313" key="2">
    <source>
        <dbReference type="Proteomes" id="UP000001261"/>
    </source>
</evidence>
<dbReference type="GeneID" id="24164448"/>
<dbReference type="VEuPathDB" id="FungiDB:CIMG_12821"/>
<evidence type="ECO:0000313" key="1">
    <source>
        <dbReference type="EMBL" id="KJF60246.1"/>
    </source>
</evidence>
<name>A0A0D8JTG5_COCIM</name>
<dbReference type="Proteomes" id="UP000001261">
    <property type="component" value="Unassembled WGS sequence"/>
</dbReference>
<reference evidence="2" key="1">
    <citation type="journal article" date="2009" name="Genome Res.">
        <title>Comparative genomic analyses of the human fungal pathogens Coccidioides and their relatives.</title>
        <authorList>
            <person name="Sharpton T.J."/>
            <person name="Stajich J.E."/>
            <person name="Rounsley S.D."/>
            <person name="Gardner M.J."/>
            <person name="Wortman J.R."/>
            <person name="Jordar V.S."/>
            <person name="Maiti R."/>
            <person name="Kodira C.D."/>
            <person name="Neafsey D.E."/>
            <person name="Zeng Q."/>
            <person name="Hung C.-Y."/>
            <person name="McMahan C."/>
            <person name="Muszewska A."/>
            <person name="Grynberg M."/>
            <person name="Mandel M.A."/>
            <person name="Kellner E.M."/>
            <person name="Barker B.M."/>
            <person name="Galgiani J.N."/>
            <person name="Orbach M.J."/>
            <person name="Kirkland T.N."/>
            <person name="Cole G.T."/>
            <person name="Henn M.R."/>
            <person name="Birren B.W."/>
            <person name="Taylor J.W."/>
        </authorList>
    </citation>
    <scope>NUCLEOTIDE SEQUENCE [LARGE SCALE GENOMIC DNA]</scope>
    <source>
        <strain evidence="2">RS</strain>
    </source>
</reference>
<protein>
    <submittedName>
        <fullName evidence="1">Uncharacterized protein</fullName>
    </submittedName>
</protein>
<organism evidence="1 2">
    <name type="scientific">Coccidioides immitis (strain RS)</name>
    <name type="common">Valley fever fungus</name>
    <dbReference type="NCBI Taxonomy" id="246410"/>
    <lineage>
        <taxon>Eukaryota</taxon>
        <taxon>Fungi</taxon>
        <taxon>Dikarya</taxon>
        <taxon>Ascomycota</taxon>
        <taxon>Pezizomycotina</taxon>
        <taxon>Eurotiomycetes</taxon>
        <taxon>Eurotiomycetidae</taxon>
        <taxon>Onygenales</taxon>
        <taxon>Onygenaceae</taxon>
        <taxon>Coccidioides</taxon>
    </lineage>
</organism>
<sequence length="166" mass="18106">MDSSSRSGSMVALSATKNLHHLTCYFKIHVHTERSLTWGVAPLYSRCVFTPYQHPKSIPGGDVFSGTCGPNGLVNSTGTLGKIWKVSIEGCAGRENVPSRHCKSSLVLPEEVLILRSASIVGITPFSKEAFAKSSVTWHHSWCTYVCDSVQATLTLLIWALRTLQA</sequence>
<dbReference type="InParanoid" id="A0A0D8JTG5"/>
<dbReference type="AlphaFoldDB" id="A0A0D8JTG5"/>
<accession>A0A0D8JTG5</accession>
<dbReference type="EMBL" id="GG704911">
    <property type="protein sequence ID" value="KJF60246.1"/>
    <property type="molecule type" value="Genomic_DNA"/>
</dbReference>
<dbReference type="KEGG" id="cim:CIMG_12821"/>